<feature type="domain" description="Ty3 transposon capsid-like protein" evidence="2">
    <location>
        <begin position="119"/>
        <end position="262"/>
    </location>
</feature>
<dbReference type="Proteomes" id="UP000694930">
    <property type="component" value="Chromosome 7"/>
</dbReference>
<dbReference type="Pfam" id="PF19259">
    <property type="entry name" value="Ty3_capsid"/>
    <property type="match status" value="1"/>
</dbReference>
<dbReference type="InterPro" id="IPR043502">
    <property type="entry name" value="DNA/RNA_pol_sf"/>
</dbReference>
<organism evidence="3 4">
    <name type="scientific">Solanum pennellii</name>
    <name type="common">Tomato</name>
    <name type="synonym">Lycopersicon pennellii</name>
    <dbReference type="NCBI Taxonomy" id="28526"/>
    <lineage>
        <taxon>Eukaryota</taxon>
        <taxon>Viridiplantae</taxon>
        <taxon>Streptophyta</taxon>
        <taxon>Embryophyta</taxon>
        <taxon>Tracheophyta</taxon>
        <taxon>Spermatophyta</taxon>
        <taxon>Magnoliopsida</taxon>
        <taxon>eudicotyledons</taxon>
        <taxon>Gunneridae</taxon>
        <taxon>Pentapetalae</taxon>
        <taxon>asterids</taxon>
        <taxon>lamiids</taxon>
        <taxon>Solanales</taxon>
        <taxon>Solanaceae</taxon>
        <taxon>Solanoideae</taxon>
        <taxon>Solaneae</taxon>
        <taxon>Solanum</taxon>
        <taxon>Solanum subgen. Lycopersicon</taxon>
    </lineage>
</organism>
<dbReference type="PANTHER" id="PTHR15503">
    <property type="entry name" value="LDOC1 RELATED"/>
    <property type="match status" value="1"/>
</dbReference>
<gene>
    <name evidence="4" type="primary">LOC107024768</name>
</gene>
<reference evidence="3" key="1">
    <citation type="journal article" date="2014" name="Nat. Genet.">
        <title>The genome of the stress-tolerant wild tomato species Solanum pennellii.</title>
        <authorList>
            <person name="Bolger A."/>
            <person name="Scossa F."/>
            <person name="Bolger M.E."/>
            <person name="Lanz C."/>
            <person name="Maumus F."/>
            <person name="Tohge T."/>
            <person name="Quesneville H."/>
            <person name="Alseekh S."/>
            <person name="Sorensen I."/>
            <person name="Lichtenstein G."/>
            <person name="Fich E.A."/>
            <person name="Conte M."/>
            <person name="Keller H."/>
            <person name="Schneeberger K."/>
            <person name="Schwacke R."/>
            <person name="Ofner I."/>
            <person name="Vrebalov J."/>
            <person name="Xu Y."/>
            <person name="Osorio S."/>
            <person name="Aflitos S.A."/>
            <person name="Schijlen E."/>
            <person name="Jimenez-Gomez J.M."/>
            <person name="Ryngajllo M."/>
            <person name="Kimura S."/>
            <person name="Kumar R."/>
            <person name="Koenig D."/>
            <person name="Headland L.R."/>
            <person name="Maloof J.N."/>
            <person name="Sinha N."/>
            <person name="van Ham R.C."/>
            <person name="Lankhorst R.K."/>
            <person name="Mao L."/>
            <person name="Vogel A."/>
            <person name="Arsova B."/>
            <person name="Panstruga R."/>
            <person name="Fei Z."/>
            <person name="Rose J.K."/>
            <person name="Zamir D."/>
            <person name="Carrari F."/>
            <person name="Giovannoni J.J."/>
            <person name="Weigel D."/>
            <person name="Usadel B."/>
            <person name="Fernie A.R."/>
        </authorList>
    </citation>
    <scope>NUCLEOTIDE SEQUENCE [LARGE SCALE GENOMIC DNA]</scope>
    <source>
        <strain evidence="3">cv. LA0716</strain>
    </source>
</reference>
<dbReference type="InterPro" id="IPR045358">
    <property type="entry name" value="Ty3_capsid"/>
</dbReference>
<dbReference type="SUPFAM" id="SSF50630">
    <property type="entry name" value="Acid proteases"/>
    <property type="match status" value="1"/>
</dbReference>
<evidence type="ECO:0000313" key="4">
    <source>
        <dbReference type="RefSeq" id="XP_015081221.1"/>
    </source>
</evidence>
<dbReference type="Gene3D" id="3.10.10.10">
    <property type="entry name" value="HIV Type 1 Reverse Transcriptase, subunit A, domain 1"/>
    <property type="match status" value="1"/>
</dbReference>
<dbReference type="InterPro" id="IPR032567">
    <property type="entry name" value="RTL1-rel"/>
</dbReference>
<dbReference type="InterPro" id="IPR021109">
    <property type="entry name" value="Peptidase_aspartic_dom_sf"/>
</dbReference>
<keyword evidence="3" id="KW-1185">Reference proteome</keyword>
<protein>
    <submittedName>
        <fullName evidence="4">Uncharacterized protein LOC107024768</fullName>
    </submittedName>
</protein>
<dbReference type="CDD" id="cd00303">
    <property type="entry name" value="retropepsin_like"/>
    <property type="match status" value="1"/>
</dbReference>
<dbReference type="Gene3D" id="2.40.70.10">
    <property type="entry name" value="Acid Proteases"/>
    <property type="match status" value="1"/>
</dbReference>
<name>A0ABM1H6Z7_SOLPN</name>
<accession>A0ABM1H6Z7</accession>
<sequence>MAKGTRSSDNSPTEMGELKEMMQNLAEKMGTLAGEVTNLKWLDQVVMELKEQFITNRESGRERTPVEGCPSTARHLDERIHHSEERSHRPRSPTSYNTHHSNFSRWSRMEFLRFTGEDLRSWLFKIEQYFSMENVAAEEKVTVAAMQLEGEAIQWHLSFMRYRQYLQPATWNEYVMAMVERFGNDFDDPMEEIKKVKQIGCVKEYQAVFERNLTRVNLSQENAISCFIGGLKHELNLAVKVTNPTTLAQVYRSARLQEAYIAAVRQPAQINSQLNSIRFTEQRNYNSKPILPTPGFGGSNGPRGMNRRTLSAEEMNEKRSKGLCYFCNEKYIPGHKCKTSKQLYLLEIDETGEFQESECLMEEHERQILEEESNTMELVQPAEHMEISMHALNGSLGYRTLKVTGYHSKKSLNILIDTGNSHNFIEPELVGQLGCEIRSTSPQLVAAANGNMRVDKMTTITWLLQGAEFTADFLLLPLGCCGVVLGVQWLLTLGDIKMNFRNLTMEFWYKGRKHLLREADNQKLTVGAGKLAKQSGNQSQLCMIQVMPMGSEEVKSHETDNVHDMKGDPNLLSSLSEFKKLFEEPACLPPSRGVFDHRIVLKAGTEPMNKRPYRYPSVKKDVIEGLVQQMLDQGIIQPSCSPFASPVVLVEERWVMETVC</sequence>
<feature type="region of interest" description="Disordered" evidence="1">
    <location>
        <begin position="57"/>
        <end position="100"/>
    </location>
</feature>
<proteinExistence type="predicted"/>
<evidence type="ECO:0000256" key="1">
    <source>
        <dbReference type="SAM" id="MobiDB-lite"/>
    </source>
</evidence>
<dbReference type="SUPFAM" id="SSF56672">
    <property type="entry name" value="DNA/RNA polymerases"/>
    <property type="match status" value="1"/>
</dbReference>
<dbReference type="PANTHER" id="PTHR15503:SF22">
    <property type="entry name" value="TRANSPOSON TY3-I GAG POLYPROTEIN"/>
    <property type="match status" value="1"/>
</dbReference>
<dbReference type="GeneID" id="107024768"/>
<evidence type="ECO:0000259" key="2">
    <source>
        <dbReference type="Pfam" id="PF19259"/>
    </source>
</evidence>
<feature type="compositionally biased region" description="Basic and acidic residues" evidence="1">
    <location>
        <begin position="74"/>
        <end position="87"/>
    </location>
</feature>
<dbReference type="Pfam" id="PF08284">
    <property type="entry name" value="RVP_2"/>
    <property type="match status" value="1"/>
</dbReference>
<dbReference type="RefSeq" id="XP_015081221.1">
    <property type="nucleotide sequence ID" value="XM_015225735.1"/>
</dbReference>
<reference evidence="4" key="2">
    <citation type="submission" date="2025-08" db="UniProtKB">
        <authorList>
            <consortium name="RefSeq"/>
        </authorList>
    </citation>
    <scope>IDENTIFICATION</scope>
</reference>
<evidence type="ECO:0000313" key="3">
    <source>
        <dbReference type="Proteomes" id="UP000694930"/>
    </source>
</evidence>